<evidence type="ECO:0000313" key="1">
    <source>
        <dbReference type="EMBL" id="GGD43122.1"/>
    </source>
</evidence>
<proteinExistence type="predicted"/>
<evidence type="ECO:0008006" key="3">
    <source>
        <dbReference type="Google" id="ProtNLM"/>
    </source>
</evidence>
<comment type="caution">
    <text evidence="1">The sequence shown here is derived from an EMBL/GenBank/DDBJ whole genome shotgun (WGS) entry which is preliminary data.</text>
</comment>
<evidence type="ECO:0000313" key="2">
    <source>
        <dbReference type="Proteomes" id="UP000625780"/>
    </source>
</evidence>
<dbReference type="Proteomes" id="UP000625780">
    <property type="component" value="Unassembled WGS sequence"/>
</dbReference>
<accession>A0ABQ1QU81</accession>
<dbReference type="EMBL" id="BMFH01000001">
    <property type="protein sequence ID" value="GGD43122.1"/>
    <property type="molecule type" value="Genomic_DNA"/>
</dbReference>
<keyword evidence="2" id="KW-1185">Reference proteome</keyword>
<gene>
    <name evidence="1" type="ORF">GCM10011361_07590</name>
</gene>
<protein>
    <recommendedName>
        <fullName evidence="3">SRPBCC family protein</fullName>
    </recommendedName>
</protein>
<name>A0ABQ1QU81_9FLAO</name>
<reference evidence="2" key="1">
    <citation type="journal article" date="2019" name="Int. J. Syst. Evol. Microbiol.">
        <title>The Global Catalogue of Microorganisms (GCM) 10K type strain sequencing project: providing services to taxonomists for standard genome sequencing and annotation.</title>
        <authorList>
            <consortium name="The Broad Institute Genomics Platform"/>
            <consortium name="The Broad Institute Genome Sequencing Center for Infectious Disease"/>
            <person name="Wu L."/>
            <person name="Ma J."/>
        </authorList>
    </citation>
    <scope>NUCLEOTIDE SEQUENCE [LARGE SCALE GENOMIC DNA]</scope>
    <source>
        <strain evidence="2">CGMCC 1.12606</strain>
    </source>
</reference>
<sequence length="168" mass="19246">MSDIWALTEYNTYDILLNNLMATEKGVSEMILDITRFAAIDEAGQEHIIKDFEDTSRVNLKGSHTGLFLKTQGEVNLKPGRYTTLRFYLGTSGNTLILKDKSQQSLVGRRYLDFEIWKGLEISAENKKPLILRFDFEPYTLASIFKPLTNLFKKQKRTVGKLVNSFAQ</sequence>
<organism evidence="1 2">
    <name type="scientific">Muriicola marianensis</name>
    <dbReference type="NCBI Taxonomy" id="1324801"/>
    <lineage>
        <taxon>Bacteria</taxon>
        <taxon>Pseudomonadati</taxon>
        <taxon>Bacteroidota</taxon>
        <taxon>Flavobacteriia</taxon>
        <taxon>Flavobacteriales</taxon>
        <taxon>Flavobacteriaceae</taxon>
        <taxon>Muriicola</taxon>
    </lineage>
</organism>